<dbReference type="GO" id="GO:0007032">
    <property type="term" value="P:endosome organization"/>
    <property type="evidence" value="ECO:0007669"/>
    <property type="project" value="InterPro"/>
</dbReference>
<accession>A0A7X2T3D8</accession>
<evidence type="ECO:0000259" key="3">
    <source>
        <dbReference type="Pfam" id="PF14018"/>
    </source>
</evidence>
<feature type="domain" description="DUF4234" evidence="3">
    <location>
        <begin position="181"/>
        <end position="248"/>
    </location>
</feature>
<dbReference type="PANTHER" id="PTHR36983:SF2">
    <property type="entry name" value="DNAJ HOMOLOG SUBFAMILY C MEMBER 13"/>
    <property type="match status" value="1"/>
</dbReference>
<evidence type="ECO:0000313" key="6">
    <source>
        <dbReference type="Proteomes" id="UP000470082"/>
    </source>
</evidence>
<dbReference type="GO" id="GO:2000641">
    <property type="term" value="P:regulation of early endosome to late endosome transport"/>
    <property type="evidence" value="ECO:0007669"/>
    <property type="project" value="InterPro"/>
</dbReference>
<feature type="domain" description="GYF" evidence="4">
    <location>
        <begin position="108"/>
        <end position="153"/>
    </location>
</feature>
<dbReference type="Proteomes" id="UP000470082">
    <property type="component" value="Unassembled WGS sequence"/>
</dbReference>
<sequence>MICKQCGAQISDDVKFCPNCGTKIEKEEKESIKEWYFVENNQSNGTYTEQEMKDFYKQGRITNNTYVWKSPMPDWIPYSKSDLYEDAEEVQTEKVEEKQSEESGNQWYYINVNNEQSGPVDESTIVSLIEQRVIGANTYVWQNGMKDWEFVKNTPLSIYLKSNQKPETQAANNPVYIQKKSIGLYLLLSIVTCGLFGLYWLYSIAKDVDTLCKNQSSSMSAGNVLLLSVLTCGIYTIYFFYKACKNLHALHFSNGYVAADDSIITMVLALFGFSIISCCILQSTLNDIQTFAQ</sequence>
<organism evidence="5 6">
    <name type="scientific">Floccifex porci</name>
    <dbReference type="NCBI Taxonomy" id="2606629"/>
    <lineage>
        <taxon>Bacteria</taxon>
        <taxon>Bacillati</taxon>
        <taxon>Bacillota</taxon>
        <taxon>Erysipelotrichia</taxon>
        <taxon>Erysipelotrichales</taxon>
        <taxon>Erysipelotrichaceae</taxon>
        <taxon>Floccifex</taxon>
    </lineage>
</organism>
<name>A0A7X2T3D8_9FIRM</name>
<reference evidence="5 6" key="1">
    <citation type="submission" date="2019-08" db="EMBL/GenBank/DDBJ databases">
        <title>In-depth cultivation of the pig gut microbiome towards novel bacterial diversity and tailored functional studies.</title>
        <authorList>
            <person name="Wylensek D."/>
            <person name="Hitch T.C.A."/>
            <person name="Clavel T."/>
        </authorList>
    </citation>
    <scope>NUCLEOTIDE SEQUENCE [LARGE SCALE GENOMIC DNA]</scope>
    <source>
        <strain evidence="5 6">LKV-178-WT-2G</strain>
    </source>
</reference>
<evidence type="ECO:0000259" key="4">
    <source>
        <dbReference type="Pfam" id="PF14237"/>
    </source>
</evidence>
<dbReference type="Pfam" id="PF14018">
    <property type="entry name" value="DUF4234"/>
    <property type="match status" value="1"/>
</dbReference>
<dbReference type="Pfam" id="PF14237">
    <property type="entry name" value="GYF_2"/>
    <property type="match status" value="2"/>
</dbReference>
<feature type="domain" description="GYF" evidence="4">
    <location>
        <begin position="35"/>
        <end position="79"/>
    </location>
</feature>
<feature type="transmembrane region" description="Helical" evidence="1">
    <location>
        <begin position="222"/>
        <end position="241"/>
    </location>
</feature>
<evidence type="ECO:0000256" key="1">
    <source>
        <dbReference type="SAM" id="Phobius"/>
    </source>
</evidence>
<dbReference type="RefSeq" id="WP_154460009.1">
    <property type="nucleotide sequence ID" value="NZ_VUMM01000007.1"/>
</dbReference>
<dbReference type="InterPro" id="IPR025328">
    <property type="entry name" value="DUF4234"/>
</dbReference>
<dbReference type="AlphaFoldDB" id="A0A7X2T3D8"/>
<feature type="transmembrane region" description="Helical" evidence="1">
    <location>
        <begin position="262"/>
        <end position="285"/>
    </location>
</feature>
<keyword evidence="6" id="KW-1185">Reference proteome</keyword>
<gene>
    <name evidence="5" type="ORF">FYJ50_05070</name>
</gene>
<keyword evidence="1" id="KW-0812">Transmembrane</keyword>
<dbReference type="Pfam" id="PF13240">
    <property type="entry name" value="Zn_Ribbon_1"/>
    <property type="match status" value="1"/>
</dbReference>
<dbReference type="PANTHER" id="PTHR36983">
    <property type="entry name" value="DNAJ HOMOLOG SUBFAMILY C MEMBER 13"/>
    <property type="match status" value="1"/>
</dbReference>
<evidence type="ECO:0000313" key="5">
    <source>
        <dbReference type="EMBL" id="MSS01474.1"/>
    </source>
</evidence>
<keyword evidence="1" id="KW-0472">Membrane</keyword>
<feature type="domain" description="Zinc-ribbon" evidence="2">
    <location>
        <begin position="3"/>
        <end position="24"/>
    </location>
</feature>
<keyword evidence="1" id="KW-1133">Transmembrane helix</keyword>
<dbReference type="InterPro" id="IPR025640">
    <property type="entry name" value="GYF_2"/>
</dbReference>
<dbReference type="GO" id="GO:0006898">
    <property type="term" value="P:receptor-mediated endocytosis"/>
    <property type="evidence" value="ECO:0007669"/>
    <property type="project" value="TreeGrafter"/>
</dbReference>
<protein>
    <submittedName>
        <fullName evidence="5">DUF4339 domain-containing protein</fullName>
    </submittedName>
</protein>
<comment type="caution">
    <text evidence="5">The sequence shown here is derived from an EMBL/GenBank/DDBJ whole genome shotgun (WGS) entry which is preliminary data.</text>
</comment>
<proteinExistence type="predicted"/>
<feature type="transmembrane region" description="Helical" evidence="1">
    <location>
        <begin position="182"/>
        <end position="202"/>
    </location>
</feature>
<dbReference type="InterPro" id="IPR044978">
    <property type="entry name" value="GRV2/DNAJC13"/>
</dbReference>
<dbReference type="EMBL" id="VUMM01000007">
    <property type="protein sequence ID" value="MSS01474.1"/>
    <property type="molecule type" value="Genomic_DNA"/>
</dbReference>
<evidence type="ECO:0000259" key="2">
    <source>
        <dbReference type="Pfam" id="PF13240"/>
    </source>
</evidence>
<dbReference type="InterPro" id="IPR026870">
    <property type="entry name" value="Zinc_ribbon_dom"/>
</dbReference>